<protein>
    <recommendedName>
        <fullName evidence="3">Di-haem cytochrome c peroxidase domain-containing protein</fullName>
    </recommendedName>
</protein>
<feature type="domain" description="Di-haem cytochrome c peroxidase" evidence="3">
    <location>
        <begin position="16"/>
        <end position="102"/>
    </location>
</feature>
<dbReference type="GO" id="GO:0004130">
    <property type="term" value="F:cytochrome-c peroxidase activity"/>
    <property type="evidence" value="ECO:0007669"/>
    <property type="project" value="TreeGrafter"/>
</dbReference>
<keyword evidence="5" id="KW-1185">Reference proteome</keyword>
<dbReference type="SUPFAM" id="SSF46626">
    <property type="entry name" value="Cytochrome c"/>
    <property type="match status" value="1"/>
</dbReference>
<dbReference type="GO" id="GO:0009055">
    <property type="term" value="F:electron transfer activity"/>
    <property type="evidence" value="ECO:0007669"/>
    <property type="project" value="InterPro"/>
</dbReference>
<dbReference type="GO" id="GO:0030313">
    <property type="term" value="C:cell envelope"/>
    <property type="evidence" value="ECO:0007669"/>
    <property type="project" value="UniProtKB-SubCell"/>
</dbReference>
<organism evidence="4 5">
    <name type="scientific">Hankyongella ginsenosidimutans</name>
    <dbReference type="NCBI Taxonomy" id="1763828"/>
    <lineage>
        <taxon>Bacteria</taxon>
        <taxon>Pseudomonadati</taxon>
        <taxon>Pseudomonadota</taxon>
        <taxon>Alphaproteobacteria</taxon>
        <taxon>Sphingomonadales</taxon>
        <taxon>Sphingomonadaceae</taxon>
        <taxon>Hankyongella</taxon>
    </lineage>
</organism>
<evidence type="ECO:0000256" key="1">
    <source>
        <dbReference type="ARBA" id="ARBA00004196"/>
    </source>
</evidence>
<dbReference type="EMBL" id="CP039704">
    <property type="protein sequence ID" value="QCI80598.1"/>
    <property type="molecule type" value="Genomic_DNA"/>
</dbReference>
<dbReference type="KEGG" id="hgn:E6W36_16005"/>
<comment type="subcellular location">
    <subcellularLocation>
        <location evidence="1">Cell envelope</location>
    </subcellularLocation>
</comment>
<dbReference type="PANTHER" id="PTHR30600">
    <property type="entry name" value="CYTOCHROME C PEROXIDASE-RELATED"/>
    <property type="match status" value="1"/>
</dbReference>
<keyword evidence="2" id="KW-0560">Oxidoreductase</keyword>
<evidence type="ECO:0000256" key="2">
    <source>
        <dbReference type="ARBA" id="ARBA00023002"/>
    </source>
</evidence>
<name>A0A4D7C9L0_9SPHN</name>
<evidence type="ECO:0000259" key="3">
    <source>
        <dbReference type="Pfam" id="PF03150"/>
    </source>
</evidence>
<dbReference type="GO" id="GO:0020037">
    <property type="term" value="F:heme binding"/>
    <property type="evidence" value="ECO:0007669"/>
    <property type="project" value="InterPro"/>
</dbReference>
<dbReference type="Gene3D" id="1.10.760.10">
    <property type="entry name" value="Cytochrome c-like domain"/>
    <property type="match status" value="1"/>
</dbReference>
<reference evidence="5" key="1">
    <citation type="submission" date="2019-04" db="EMBL/GenBank/DDBJ databases">
        <title>Complete genome sequence of Sphingomonas sp. W1-2-3.</title>
        <authorList>
            <person name="Im W.T."/>
        </authorList>
    </citation>
    <scope>NUCLEOTIDE SEQUENCE [LARGE SCALE GENOMIC DNA]</scope>
    <source>
        <strain evidence="5">W1-2-3</strain>
    </source>
</reference>
<dbReference type="AlphaFoldDB" id="A0A4D7C9L0"/>
<gene>
    <name evidence="4" type="ORF">E6W36_16005</name>
</gene>
<evidence type="ECO:0000313" key="5">
    <source>
        <dbReference type="Proteomes" id="UP000298714"/>
    </source>
</evidence>
<dbReference type="Pfam" id="PF03150">
    <property type="entry name" value="CCP_MauG"/>
    <property type="match status" value="1"/>
</dbReference>
<evidence type="ECO:0000313" key="4">
    <source>
        <dbReference type="EMBL" id="QCI80598.1"/>
    </source>
</evidence>
<proteinExistence type="predicted"/>
<dbReference type="InterPro" id="IPR036909">
    <property type="entry name" value="Cyt_c-like_dom_sf"/>
</dbReference>
<accession>A0A4D7C9L0</accession>
<dbReference type="InterPro" id="IPR004852">
    <property type="entry name" value="Di-haem_cyt_c_peroxidsae"/>
</dbReference>
<dbReference type="Proteomes" id="UP000298714">
    <property type="component" value="Chromosome"/>
</dbReference>
<sequence length="148" mass="16727">MERRAICRSPENPQTPEKIALGRKLYFDPSLSKTGTVACASCHDPRAGFEDGKDRSIGVTGERLPRHSPTTINLAWSEAYFWDGRAASLEEQALGPIAAERKWACRMTWLCPSSRPTLSIRGNSQRPFLVKIYRFKRLRRRSPPSSAH</sequence>
<dbReference type="InterPro" id="IPR051395">
    <property type="entry name" value="Cytochrome_c_Peroxidase/MauG"/>
</dbReference>